<dbReference type="EMBL" id="GDAI01000459">
    <property type="protein sequence ID" value="JAI17144.1"/>
    <property type="molecule type" value="mRNA"/>
</dbReference>
<evidence type="ECO:0000256" key="3">
    <source>
        <dbReference type="SAM" id="MobiDB-lite"/>
    </source>
</evidence>
<dbReference type="PANTHER" id="PTHR31974:SF2">
    <property type="entry name" value="BIOGENESIS OF LYSOSOME-RELATED ORGANELLES COMPLEX 1 SUBUNIT 3"/>
    <property type="match status" value="1"/>
</dbReference>
<proteinExistence type="evidence at transcript level"/>
<dbReference type="Pfam" id="PF15753">
    <property type="entry name" value="BLOC1S3"/>
    <property type="match status" value="1"/>
</dbReference>
<feature type="non-terminal residue" evidence="4">
    <location>
        <position position="1"/>
    </location>
</feature>
<evidence type="ECO:0000313" key="4">
    <source>
        <dbReference type="EMBL" id="JAI17144.1"/>
    </source>
</evidence>
<name>A0A0K8TS18_TABBR</name>
<evidence type="ECO:0000256" key="1">
    <source>
        <dbReference type="ARBA" id="ARBA00008942"/>
    </source>
</evidence>
<reference evidence="4" key="1">
    <citation type="journal article" date="2015" name="Insect Biochem. Mol. Biol.">
        <title>An insight into the sialome of the horse fly, Tabanus bromius.</title>
        <authorList>
            <person name="Ribeiro J.M."/>
            <person name="Kazimirova M."/>
            <person name="Takac P."/>
            <person name="Andersen J.F."/>
            <person name="Francischetti I.M."/>
        </authorList>
    </citation>
    <scope>NUCLEOTIDE SEQUENCE</scope>
</reference>
<protein>
    <recommendedName>
        <fullName evidence="2">Biogenesis of lysosome-related organelles complex 1 subunit 3</fullName>
    </recommendedName>
</protein>
<sequence>VVEGEAPESDSEDEFSESKLQNTNSNAAFGVAVDGEAPESDDEIVSYTRMNISEASEALFNDHSTIKQKPLTDSILQKKLSENNASLWRHLNQFIQNTVLTASKQLHATDQLLIKSQVTLQQASMNWKTANTNTRLMLEKTKDIVTGNFVPSINIK</sequence>
<comment type="similarity">
    <text evidence="1">Belongs to the BLOC1S3 family.</text>
</comment>
<dbReference type="AlphaFoldDB" id="A0A0K8TS18"/>
<dbReference type="GO" id="GO:0031083">
    <property type="term" value="C:BLOC-1 complex"/>
    <property type="evidence" value="ECO:0007669"/>
    <property type="project" value="TreeGrafter"/>
</dbReference>
<evidence type="ECO:0000256" key="2">
    <source>
        <dbReference type="ARBA" id="ARBA00019581"/>
    </source>
</evidence>
<feature type="compositionally biased region" description="Acidic residues" evidence="3">
    <location>
        <begin position="1"/>
        <end position="15"/>
    </location>
</feature>
<organism evidence="4">
    <name type="scientific">Tabanus bromius</name>
    <name type="common">Band-eyed brown horse fly</name>
    <dbReference type="NCBI Taxonomy" id="304241"/>
    <lineage>
        <taxon>Eukaryota</taxon>
        <taxon>Metazoa</taxon>
        <taxon>Ecdysozoa</taxon>
        <taxon>Arthropoda</taxon>
        <taxon>Hexapoda</taxon>
        <taxon>Insecta</taxon>
        <taxon>Pterygota</taxon>
        <taxon>Neoptera</taxon>
        <taxon>Endopterygota</taxon>
        <taxon>Diptera</taxon>
        <taxon>Brachycera</taxon>
        <taxon>Tabanomorpha</taxon>
        <taxon>Tabanoidea</taxon>
        <taxon>Tabanidae</taxon>
        <taxon>Tabanus</taxon>
    </lineage>
</organism>
<dbReference type="PANTHER" id="PTHR31974">
    <property type="entry name" value="BIOGENESIS OF LYSOSOME-RELATED ORGANELLES COMPLEX 1 SUBUNIT 3"/>
    <property type="match status" value="1"/>
</dbReference>
<accession>A0A0K8TS18</accession>
<dbReference type="InterPro" id="IPR017245">
    <property type="entry name" value="BLOC-1_complex_su-3"/>
</dbReference>
<feature type="region of interest" description="Disordered" evidence="3">
    <location>
        <begin position="1"/>
        <end position="37"/>
    </location>
</feature>